<dbReference type="Pfam" id="PF00756">
    <property type="entry name" value="Esterase"/>
    <property type="match status" value="1"/>
</dbReference>
<protein>
    <submittedName>
        <fullName evidence="1">Alpha/beta hydrolase-fold protein</fullName>
    </submittedName>
</protein>
<evidence type="ECO:0000313" key="2">
    <source>
        <dbReference type="Proteomes" id="UP001152321"/>
    </source>
</evidence>
<name>A0ABT6DLM4_9BACT</name>
<dbReference type="SUPFAM" id="SSF53474">
    <property type="entry name" value="alpha/beta-Hydrolases"/>
    <property type="match status" value="1"/>
</dbReference>
<comment type="caution">
    <text evidence="1">The sequence shown here is derived from an EMBL/GenBank/DDBJ whole genome shotgun (WGS) entry which is preliminary data.</text>
</comment>
<keyword evidence="2" id="KW-1185">Reference proteome</keyword>
<evidence type="ECO:0000313" key="1">
    <source>
        <dbReference type="EMBL" id="MDG0817412.1"/>
    </source>
</evidence>
<dbReference type="Proteomes" id="UP001152321">
    <property type="component" value="Unassembled WGS sequence"/>
</dbReference>
<proteinExistence type="predicted"/>
<keyword evidence="1" id="KW-0378">Hydrolase</keyword>
<dbReference type="GO" id="GO:0016787">
    <property type="term" value="F:hydrolase activity"/>
    <property type="evidence" value="ECO:0007669"/>
    <property type="project" value="UniProtKB-KW"/>
</dbReference>
<organism evidence="1 2">
    <name type="scientific">Bdellovibrio svalbardensis</name>
    <dbReference type="NCBI Taxonomy" id="2972972"/>
    <lineage>
        <taxon>Bacteria</taxon>
        <taxon>Pseudomonadati</taxon>
        <taxon>Bdellovibrionota</taxon>
        <taxon>Bdellovibrionia</taxon>
        <taxon>Bdellovibrionales</taxon>
        <taxon>Pseudobdellovibrionaceae</taxon>
        <taxon>Bdellovibrio</taxon>
    </lineage>
</organism>
<dbReference type="InterPro" id="IPR029058">
    <property type="entry name" value="AB_hydrolase_fold"/>
</dbReference>
<accession>A0ABT6DLM4</accession>
<dbReference type="Gene3D" id="3.40.50.1820">
    <property type="entry name" value="alpha/beta hydrolase"/>
    <property type="match status" value="1"/>
</dbReference>
<gene>
    <name evidence="1" type="ORF">NWE73_13605</name>
</gene>
<reference evidence="1" key="1">
    <citation type="submission" date="2022-08" db="EMBL/GenBank/DDBJ databases">
        <title>Novel Bdellovibrio Species Isolated from Svalbard: Designation Bdellovibrio svalbardensis.</title>
        <authorList>
            <person name="Mitchell R.J."/>
            <person name="Choi S.Y."/>
        </authorList>
    </citation>
    <scope>NUCLEOTIDE SEQUENCE</scope>
    <source>
        <strain evidence="1">PAP01</strain>
    </source>
</reference>
<dbReference type="PANTHER" id="PTHR48098">
    <property type="entry name" value="ENTEROCHELIN ESTERASE-RELATED"/>
    <property type="match status" value="1"/>
</dbReference>
<dbReference type="EMBL" id="JANRMI010000004">
    <property type="protein sequence ID" value="MDG0817412.1"/>
    <property type="molecule type" value="Genomic_DNA"/>
</dbReference>
<sequence>MISSETLQNLRGFEITNFNIETLKIDSAHLKHNPLKDSALRYNPLLVPKSEGPWPVVFILGGFSGNAPFYFNPKFNEQNAVQVIDQAFARGEAPEALYVFVDALSTWGGSQFLNSAAVGNYEDYIMQEIVPSIKKHFNVSHKASEWCVMGGSSGGYGALHLSSKYPEFFGVMAAIAPDSFFEASLLNDLYQALPLWEKYQSGIRALEELRSGKLTKHRNWHSLLNAFGMAACYSPNGEHGDFNYPLSKNGEKIEAVWKEWLEKDPLHFLPKRISGLKKLNAIYLDVGTKDNYNLQYGSRQISQILKTHQIEHDYIEFDGNHFDIGERRPEVWKWLTLCFRR</sequence>
<dbReference type="InterPro" id="IPR050583">
    <property type="entry name" value="Mycobacterial_A85_antigen"/>
</dbReference>
<dbReference type="RefSeq" id="WP_277578885.1">
    <property type="nucleotide sequence ID" value="NZ_JANRMI010000004.1"/>
</dbReference>
<dbReference type="InterPro" id="IPR000801">
    <property type="entry name" value="Esterase-like"/>
</dbReference>